<proteinExistence type="inferred from homology"/>
<comment type="similarity">
    <text evidence="1">Belongs to the CNOT2/3/5 family.</text>
</comment>
<protein>
    <submittedName>
        <fullName evidence="7">Ccr4-not transcription complex subunit 2</fullName>
    </submittedName>
</protein>
<dbReference type="Proteomes" id="UP001150062">
    <property type="component" value="Unassembled WGS sequence"/>
</dbReference>
<evidence type="ECO:0000256" key="1">
    <source>
        <dbReference type="ARBA" id="ARBA00007682"/>
    </source>
</evidence>
<keyword evidence="2" id="KW-0805">Transcription regulation</keyword>
<feature type="region of interest" description="Disordered" evidence="5">
    <location>
        <begin position="1"/>
        <end position="253"/>
    </location>
</feature>
<comment type="caution">
    <text evidence="7">The sequence shown here is derived from an EMBL/GenBank/DDBJ whole genome shotgun (WGS) entry which is preliminary data.</text>
</comment>
<feature type="compositionally biased region" description="Basic residues" evidence="5">
    <location>
        <begin position="68"/>
        <end position="79"/>
    </location>
</feature>
<evidence type="ECO:0000313" key="7">
    <source>
        <dbReference type="EMBL" id="KAJ6231551.1"/>
    </source>
</evidence>
<evidence type="ECO:0000256" key="2">
    <source>
        <dbReference type="ARBA" id="ARBA00023015"/>
    </source>
</evidence>
<keyword evidence="4" id="KW-0175">Coiled coil</keyword>
<feature type="domain" description="NOT2/NOT3/NOT5 C-terminal" evidence="6">
    <location>
        <begin position="474"/>
        <end position="593"/>
    </location>
</feature>
<feature type="compositionally biased region" description="Low complexity" evidence="5">
    <location>
        <begin position="134"/>
        <end position="144"/>
    </location>
</feature>
<feature type="compositionally biased region" description="Basic residues" evidence="5">
    <location>
        <begin position="122"/>
        <end position="133"/>
    </location>
</feature>
<reference evidence="7" key="1">
    <citation type="submission" date="2022-08" db="EMBL/GenBank/DDBJ databases">
        <title>Novel sulfate-reducing endosymbionts in the free-living metamonad Anaeramoeba.</title>
        <authorList>
            <person name="Jerlstrom-Hultqvist J."/>
            <person name="Cepicka I."/>
            <person name="Gallot-Lavallee L."/>
            <person name="Salas-Leiva D."/>
            <person name="Curtis B.A."/>
            <person name="Zahonova K."/>
            <person name="Pipaliya S."/>
            <person name="Dacks J."/>
            <person name="Roger A.J."/>
        </authorList>
    </citation>
    <scope>NUCLEOTIDE SEQUENCE</scope>
    <source>
        <strain evidence="7">Schooner1</strain>
    </source>
</reference>
<sequence length="595" mass="70275">MSRNNFSQSNNERTTQKNASPKNIKKTNKSYLSSKQQKRSPRKNLEEQIYRHYLFGSAQTSTSPKTTTKAKTKTRRKKKDNQQNENLTQVQHQKKTRKSVKSPKRSTNSPNKRNTNKTNIKQAKKKKSPKKQNSKLNKNNNKPNPKQKKKSNSRGSALNSESKQQKKKQQKKKKEKKEDYKENLNQPQFRNSRKPMSPSRKKNTKYQIDDEEFPALGGKTKSNKHKNNSPKQSKMKTKIGNNSTRGKKRTKKDIKIDFDPPFQVSPQKYQNNYQEKESELSQFPLNQNNNNNNNNNYGFFHDDRNNYYKINNNNSNNFKNNNATDQDQFFTNLLQKKTTNNEPETLNKPPNTKTRIDHQNEFENINKHTKTNEHLFPLDPYLLKEQEQTKMGQNVKINQDQYYNNNNNNFKNIEEKYNEEEEEESEEIKESFLLSGLIKIIKMTDVSLNTLMFGVDLQSLGLDLNTSDPLYLKFTSPWGSKFNQKKKEYEIPEYYNLSPPPVLTLEQINRFSDMLLLYMFYSSPRDALQLVATQNLMQRGWQYHKKLRVWIRPDIQNERNENTQIQNSSSYLIFNPKNWEIIKQSNFVVNQEDIL</sequence>
<evidence type="ECO:0000256" key="3">
    <source>
        <dbReference type="ARBA" id="ARBA00023163"/>
    </source>
</evidence>
<gene>
    <name evidence="7" type="ORF">M0813_05624</name>
</gene>
<dbReference type="Pfam" id="PF04153">
    <property type="entry name" value="NOT2_3_5_C"/>
    <property type="match status" value="1"/>
</dbReference>
<evidence type="ECO:0000256" key="5">
    <source>
        <dbReference type="SAM" id="MobiDB-lite"/>
    </source>
</evidence>
<feature type="compositionally biased region" description="Basic residues" evidence="5">
    <location>
        <begin position="221"/>
        <end position="237"/>
    </location>
</feature>
<feature type="region of interest" description="Disordered" evidence="5">
    <location>
        <begin position="271"/>
        <end position="292"/>
    </location>
</feature>
<dbReference type="EMBL" id="JAOAOG010000299">
    <property type="protein sequence ID" value="KAJ6231551.1"/>
    <property type="molecule type" value="Genomic_DNA"/>
</dbReference>
<evidence type="ECO:0000313" key="8">
    <source>
        <dbReference type="Proteomes" id="UP001150062"/>
    </source>
</evidence>
<feature type="coiled-coil region" evidence="4">
    <location>
        <begin position="403"/>
        <end position="430"/>
    </location>
</feature>
<feature type="compositionally biased region" description="Basic residues" evidence="5">
    <location>
        <begin position="165"/>
        <end position="175"/>
    </location>
</feature>
<dbReference type="PANTHER" id="PTHR23326">
    <property type="entry name" value="CCR4 NOT-RELATED"/>
    <property type="match status" value="1"/>
</dbReference>
<feature type="compositionally biased region" description="Polar residues" evidence="5">
    <location>
        <begin position="153"/>
        <end position="162"/>
    </location>
</feature>
<dbReference type="InterPro" id="IPR040168">
    <property type="entry name" value="Not2/3/5"/>
</dbReference>
<dbReference type="InterPro" id="IPR038635">
    <property type="entry name" value="CCR4-NOT_su2/3/5_C_sf"/>
</dbReference>
<keyword evidence="3" id="KW-0804">Transcription</keyword>
<feature type="compositionally biased region" description="Basic residues" evidence="5">
    <location>
        <begin position="92"/>
        <end position="104"/>
    </location>
</feature>
<name>A0ABQ8XFX6_9EUKA</name>
<evidence type="ECO:0000256" key="4">
    <source>
        <dbReference type="SAM" id="Coils"/>
    </source>
</evidence>
<dbReference type="Gene3D" id="2.30.30.1020">
    <property type="entry name" value="CCR4-NOT complex subunit 2/3/5, C-terminal domain"/>
    <property type="match status" value="1"/>
</dbReference>
<dbReference type="InterPro" id="IPR007282">
    <property type="entry name" value="NOT2/3/5_C"/>
</dbReference>
<accession>A0ABQ8XFX6</accession>
<evidence type="ECO:0000259" key="6">
    <source>
        <dbReference type="Pfam" id="PF04153"/>
    </source>
</evidence>
<keyword evidence="8" id="KW-1185">Reference proteome</keyword>
<feature type="compositionally biased region" description="Polar residues" evidence="5">
    <location>
        <begin position="1"/>
        <end position="21"/>
    </location>
</feature>
<organism evidence="7 8">
    <name type="scientific">Anaeramoeba flamelloides</name>
    <dbReference type="NCBI Taxonomy" id="1746091"/>
    <lineage>
        <taxon>Eukaryota</taxon>
        <taxon>Metamonada</taxon>
        <taxon>Anaeramoebidae</taxon>
        <taxon>Anaeramoeba</taxon>
    </lineage>
</organism>